<dbReference type="InterPro" id="IPR036388">
    <property type="entry name" value="WH-like_DNA-bd_sf"/>
</dbReference>
<dbReference type="AlphaFoldDB" id="A0A502FRI7"/>
<name>A0A502FRI7_9SPHN</name>
<dbReference type="Gene3D" id="1.10.10.10">
    <property type="entry name" value="Winged helix-like DNA-binding domain superfamily/Winged helix DNA-binding domain"/>
    <property type="match status" value="1"/>
</dbReference>
<evidence type="ECO:0000256" key="3">
    <source>
        <dbReference type="ARBA" id="ARBA00023163"/>
    </source>
</evidence>
<dbReference type="InterPro" id="IPR000835">
    <property type="entry name" value="HTH_MarR-typ"/>
</dbReference>
<sequence>MVADVIQEMVSDCMLSRSRVISRVLTNAYDDALRPYGISSPQFVLLTAICKLGSASKAEIARFTQQDRSTLSRNIKLLLDSELVVEGEVDASGRAKPIKVTAAGLELMHELVPAWRAGQEQALKLLGETGASAVMAVGDEIFGMAPK</sequence>
<dbReference type="PROSITE" id="PS50995">
    <property type="entry name" value="HTH_MARR_2"/>
    <property type="match status" value="1"/>
</dbReference>
<dbReference type="Proteomes" id="UP000319931">
    <property type="component" value="Unassembled WGS sequence"/>
</dbReference>
<keyword evidence="2" id="KW-0238">DNA-binding</keyword>
<keyword evidence="1" id="KW-0805">Transcription regulation</keyword>
<organism evidence="5 6">
    <name type="scientific">Sphingomonas glacialis</name>
    <dbReference type="NCBI Taxonomy" id="658225"/>
    <lineage>
        <taxon>Bacteria</taxon>
        <taxon>Pseudomonadati</taxon>
        <taxon>Pseudomonadota</taxon>
        <taxon>Alphaproteobacteria</taxon>
        <taxon>Sphingomonadales</taxon>
        <taxon>Sphingomonadaceae</taxon>
        <taxon>Sphingomonas</taxon>
    </lineage>
</organism>
<keyword evidence="6" id="KW-1185">Reference proteome</keyword>
<evidence type="ECO:0000256" key="1">
    <source>
        <dbReference type="ARBA" id="ARBA00023015"/>
    </source>
</evidence>
<evidence type="ECO:0000313" key="6">
    <source>
        <dbReference type="Proteomes" id="UP000319931"/>
    </source>
</evidence>
<dbReference type="InterPro" id="IPR023187">
    <property type="entry name" value="Tscrpt_reg_MarR-type_CS"/>
</dbReference>
<dbReference type="GO" id="GO:0003677">
    <property type="term" value="F:DNA binding"/>
    <property type="evidence" value="ECO:0007669"/>
    <property type="project" value="UniProtKB-KW"/>
</dbReference>
<dbReference type="InterPro" id="IPR036390">
    <property type="entry name" value="WH_DNA-bd_sf"/>
</dbReference>
<gene>
    <name evidence="5" type="ORF">EAH76_15265</name>
</gene>
<dbReference type="SMART" id="SM00347">
    <property type="entry name" value="HTH_MARR"/>
    <property type="match status" value="1"/>
</dbReference>
<evidence type="ECO:0000259" key="4">
    <source>
        <dbReference type="PROSITE" id="PS50995"/>
    </source>
</evidence>
<feature type="domain" description="HTH marR-type" evidence="4">
    <location>
        <begin position="11"/>
        <end position="143"/>
    </location>
</feature>
<keyword evidence="3" id="KW-0804">Transcription</keyword>
<proteinExistence type="predicted"/>
<protein>
    <submittedName>
        <fullName evidence="5">MarR family transcriptional regulator</fullName>
    </submittedName>
</protein>
<evidence type="ECO:0000256" key="2">
    <source>
        <dbReference type="ARBA" id="ARBA00023125"/>
    </source>
</evidence>
<dbReference type="GO" id="GO:0003700">
    <property type="term" value="F:DNA-binding transcription factor activity"/>
    <property type="evidence" value="ECO:0007669"/>
    <property type="project" value="InterPro"/>
</dbReference>
<dbReference type="RefSeq" id="WP_140851147.1">
    <property type="nucleotide sequence ID" value="NZ_RCZC01000004.1"/>
</dbReference>
<evidence type="ECO:0000313" key="5">
    <source>
        <dbReference type="EMBL" id="TPG52075.1"/>
    </source>
</evidence>
<dbReference type="SUPFAM" id="SSF46785">
    <property type="entry name" value="Winged helix' DNA-binding domain"/>
    <property type="match status" value="1"/>
</dbReference>
<dbReference type="PROSITE" id="PS01117">
    <property type="entry name" value="HTH_MARR_1"/>
    <property type="match status" value="1"/>
</dbReference>
<dbReference type="Pfam" id="PF12802">
    <property type="entry name" value="MarR_2"/>
    <property type="match status" value="1"/>
</dbReference>
<dbReference type="EMBL" id="RCZC01000004">
    <property type="protein sequence ID" value="TPG52075.1"/>
    <property type="molecule type" value="Genomic_DNA"/>
</dbReference>
<accession>A0A502FRI7</accession>
<comment type="caution">
    <text evidence="5">The sequence shown here is derived from an EMBL/GenBank/DDBJ whole genome shotgun (WGS) entry which is preliminary data.</text>
</comment>
<reference evidence="5 6" key="1">
    <citation type="journal article" date="2019" name="Environ. Microbiol.">
        <title>Species interactions and distinct microbial communities in high Arctic permafrost affected cryosols are associated with the CH4 and CO2 gas fluxes.</title>
        <authorList>
            <person name="Altshuler I."/>
            <person name="Hamel J."/>
            <person name="Turney S."/>
            <person name="Magnuson E."/>
            <person name="Levesque R."/>
            <person name="Greer C."/>
            <person name="Whyte L.G."/>
        </authorList>
    </citation>
    <scope>NUCLEOTIDE SEQUENCE [LARGE SCALE GENOMIC DNA]</scope>
    <source>
        <strain evidence="5 6">E6.1</strain>
    </source>
</reference>
<dbReference type="OrthoDB" id="2287011at2"/>